<reference evidence="1 2" key="1">
    <citation type="journal article" date="2013" name="Mar. Genomics">
        <title>Expression of sulfatases in Rhodopirellula baltica and the diversity of sulfatases in the genus Rhodopirellula.</title>
        <authorList>
            <person name="Wegner C.E."/>
            <person name="Richter-Heitmann T."/>
            <person name="Klindworth A."/>
            <person name="Klockow C."/>
            <person name="Richter M."/>
            <person name="Achstetter T."/>
            <person name="Glockner F.O."/>
            <person name="Harder J."/>
        </authorList>
    </citation>
    <scope>NUCLEOTIDE SEQUENCE [LARGE SCALE GENOMIC DNA]</scope>
    <source>
        <strain evidence="1 2">SH398</strain>
    </source>
</reference>
<organism evidence="1 2">
    <name type="scientific">Rhodopirellula europaea SH398</name>
    <dbReference type="NCBI Taxonomy" id="1263868"/>
    <lineage>
        <taxon>Bacteria</taxon>
        <taxon>Pseudomonadati</taxon>
        <taxon>Planctomycetota</taxon>
        <taxon>Planctomycetia</taxon>
        <taxon>Pirellulales</taxon>
        <taxon>Pirellulaceae</taxon>
        <taxon>Rhodopirellula</taxon>
    </lineage>
</organism>
<proteinExistence type="predicted"/>
<dbReference type="STRING" id="1263868.RESH_04974"/>
<dbReference type="EMBL" id="ANOF01000155">
    <property type="protein sequence ID" value="EMI24603.1"/>
    <property type="molecule type" value="Genomic_DNA"/>
</dbReference>
<evidence type="ECO:0000313" key="1">
    <source>
        <dbReference type="EMBL" id="EMI24603.1"/>
    </source>
</evidence>
<sequence length="36" mass="3867">MAAEVTHLCGPKHVPSPSDYYRVGSSSGRVLYEGES</sequence>
<dbReference type="AlphaFoldDB" id="M5RZ22"/>
<evidence type="ECO:0000313" key="2">
    <source>
        <dbReference type="Proteomes" id="UP000011996"/>
    </source>
</evidence>
<name>M5RZ22_9BACT</name>
<accession>M5RZ22</accession>
<protein>
    <submittedName>
        <fullName evidence="1">Uncharacterized protein</fullName>
    </submittedName>
</protein>
<gene>
    <name evidence="1" type="ORF">RESH_04974</name>
</gene>
<dbReference type="PATRIC" id="fig|1263868.3.peg.5407"/>
<dbReference type="Proteomes" id="UP000011996">
    <property type="component" value="Unassembled WGS sequence"/>
</dbReference>
<comment type="caution">
    <text evidence="1">The sequence shown here is derived from an EMBL/GenBank/DDBJ whole genome shotgun (WGS) entry which is preliminary data.</text>
</comment>